<accession>A0A1M7BUX9</accession>
<evidence type="ECO:0000313" key="3">
    <source>
        <dbReference type="EMBL" id="SHL58848.1"/>
    </source>
</evidence>
<feature type="domain" description="NAD-dependent epimerase/dehydratase" evidence="1">
    <location>
        <begin position="8"/>
        <end position="202"/>
    </location>
</feature>
<dbReference type="Gene3D" id="3.40.50.720">
    <property type="entry name" value="NAD(P)-binding Rossmann-like Domain"/>
    <property type="match status" value="1"/>
</dbReference>
<dbReference type="EMBL" id="FRCA01000002">
    <property type="protein sequence ID" value="SHL58848.1"/>
    <property type="molecule type" value="Genomic_DNA"/>
</dbReference>
<dbReference type="PANTHER" id="PTHR12126:SF11">
    <property type="entry name" value="NADH DEHYDROGENASE [UBIQUINONE] 1 ALPHA SUBCOMPLEX SUBUNIT 9, MITOCHONDRIAL"/>
    <property type="match status" value="1"/>
</dbReference>
<sequence>MNHDPRPVVVLGGTGMVGQTLVRELFYSGQQVRVACRRPVLPADIEPGDPVVACPCDITDTESLKPVLEGARAVINAVGLYQQHRDMSFQQVHVEGARQLASLARAAGVEQYLLISGIGARLDSPSPYVRSRAEGEQAVMAEIARAIILRPSVMYGPGQGLLTTLSRLARLPVVPLFGDGQVRLQPLHVSDLANAISRLTARPNIPLASFELGGPDVLSWRQLVRLVADHLDRDPRLVPIPMALWHALAIGLSPLPSAPLTRDMLWLLAEDNTASPDVAGFAELGITPRTLRESLPNCLPR</sequence>
<dbReference type="InterPro" id="IPR001509">
    <property type="entry name" value="Epimerase_deHydtase"/>
</dbReference>
<evidence type="ECO:0000259" key="1">
    <source>
        <dbReference type="Pfam" id="PF01370"/>
    </source>
</evidence>
<gene>
    <name evidence="2" type="ORF">HCU01_25950</name>
    <name evidence="3" type="ORF">SAMN05660971_00855</name>
</gene>
<dbReference type="STRING" id="44933.SAMN05660971_00855"/>
<name>A0A1M7BUX9_9GAMM</name>
<dbReference type="OrthoDB" id="9776313at2"/>
<dbReference type="Proteomes" id="UP000321726">
    <property type="component" value="Unassembled WGS sequence"/>
</dbReference>
<dbReference type="InterPro" id="IPR051207">
    <property type="entry name" value="ComplexI_NDUFA9_subunit"/>
</dbReference>
<dbReference type="Proteomes" id="UP000184123">
    <property type="component" value="Unassembled WGS sequence"/>
</dbReference>
<proteinExistence type="predicted"/>
<organism evidence="3 4">
    <name type="scientific">Halomonas cupida</name>
    <dbReference type="NCBI Taxonomy" id="44933"/>
    <lineage>
        <taxon>Bacteria</taxon>
        <taxon>Pseudomonadati</taxon>
        <taxon>Pseudomonadota</taxon>
        <taxon>Gammaproteobacteria</taxon>
        <taxon>Oceanospirillales</taxon>
        <taxon>Halomonadaceae</taxon>
        <taxon>Halomonas</taxon>
    </lineage>
</organism>
<evidence type="ECO:0000313" key="5">
    <source>
        <dbReference type="Proteomes" id="UP000321726"/>
    </source>
</evidence>
<reference evidence="2 5" key="2">
    <citation type="submission" date="2019-07" db="EMBL/GenBank/DDBJ databases">
        <title>Whole genome shotgun sequence of Halomonas cupida NBRC 102219.</title>
        <authorList>
            <person name="Hosoyama A."/>
            <person name="Uohara A."/>
            <person name="Ohji S."/>
            <person name="Ichikawa N."/>
        </authorList>
    </citation>
    <scope>NUCLEOTIDE SEQUENCE [LARGE SCALE GENOMIC DNA]</scope>
    <source>
        <strain evidence="2 5">NBRC 102219</strain>
    </source>
</reference>
<dbReference type="SUPFAM" id="SSF51735">
    <property type="entry name" value="NAD(P)-binding Rossmann-fold domains"/>
    <property type="match status" value="1"/>
</dbReference>
<reference evidence="3 4" key="1">
    <citation type="submission" date="2016-11" db="EMBL/GenBank/DDBJ databases">
        <authorList>
            <person name="Jaros S."/>
            <person name="Januszkiewicz K."/>
            <person name="Wedrychowicz H."/>
        </authorList>
    </citation>
    <scope>NUCLEOTIDE SEQUENCE [LARGE SCALE GENOMIC DNA]</scope>
    <source>
        <strain evidence="3 4">DSM 4740</strain>
    </source>
</reference>
<evidence type="ECO:0000313" key="2">
    <source>
        <dbReference type="EMBL" id="GEN24646.1"/>
    </source>
</evidence>
<protein>
    <submittedName>
        <fullName evidence="2">3-beta-hydroxy-Delta(5)-steroid dehydrogenase</fullName>
    </submittedName>
    <submittedName>
        <fullName evidence="3">NADH dehydrogenase</fullName>
    </submittedName>
</protein>
<dbReference type="Pfam" id="PF01370">
    <property type="entry name" value="Epimerase"/>
    <property type="match status" value="1"/>
</dbReference>
<evidence type="ECO:0000313" key="4">
    <source>
        <dbReference type="Proteomes" id="UP000184123"/>
    </source>
</evidence>
<dbReference type="GO" id="GO:0044877">
    <property type="term" value="F:protein-containing complex binding"/>
    <property type="evidence" value="ECO:0007669"/>
    <property type="project" value="TreeGrafter"/>
</dbReference>
<dbReference type="EMBL" id="BJXU01000101">
    <property type="protein sequence ID" value="GEN24646.1"/>
    <property type="molecule type" value="Genomic_DNA"/>
</dbReference>
<keyword evidence="5" id="KW-1185">Reference proteome</keyword>
<dbReference type="PANTHER" id="PTHR12126">
    <property type="entry name" value="NADH-UBIQUINONE OXIDOREDUCTASE 39 KDA SUBUNIT-RELATED"/>
    <property type="match status" value="1"/>
</dbReference>
<dbReference type="InterPro" id="IPR036291">
    <property type="entry name" value="NAD(P)-bd_dom_sf"/>
</dbReference>
<dbReference type="AlphaFoldDB" id="A0A1M7BUX9"/>
<dbReference type="CDD" id="cd05271">
    <property type="entry name" value="NDUFA9_like_SDR_a"/>
    <property type="match status" value="1"/>
</dbReference>
<dbReference type="RefSeq" id="WP_073433811.1">
    <property type="nucleotide sequence ID" value="NZ_BJXU01000101.1"/>
</dbReference>